<dbReference type="CDD" id="cd19757">
    <property type="entry name" value="Bbox1"/>
    <property type="match status" value="1"/>
</dbReference>
<dbReference type="Gene3D" id="2.120.10.30">
    <property type="entry name" value="TolB, C-terminal domain"/>
    <property type="match status" value="1"/>
</dbReference>
<evidence type="ECO:0000256" key="1">
    <source>
        <dbReference type="SAM" id="MobiDB-lite"/>
    </source>
</evidence>
<dbReference type="InterPro" id="IPR050952">
    <property type="entry name" value="TRIM-NHL_E3_ligases"/>
</dbReference>
<name>A0A8B6E1A1_MYTGA</name>
<comment type="caution">
    <text evidence="2">The sequence shown here is derived from an EMBL/GenBank/DDBJ whole genome shotgun (WGS) entry which is preliminary data.</text>
</comment>
<feature type="region of interest" description="Disordered" evidence="1">
    <location>
        <begin position="62"/>
        <end position="86"/>
    </location>
</feature>
<dbReference type="GO" id="GO:0043161">
    <property type="term" value="P:proteasome-mediated ubiquitin-dependent protein catabolic process"/>
    <property type="evidence" value="ECO:0007669"/>
    <property type="project" value="TreeGrafter"/>
</dbReference>
<sequence length="375" mass="41648">MAMSLPQGQCPVQCQLCEGNPKVKWKCLDCDLLMCSKCKDKVHSKFKSEKVHRIIDIKDVGQQSKDVDQQDKEMSGQSPAGEPSSQTNVELINIKEYKTRTVDISFLAVSLDGSLWIGNGDMEEGFHLFTSYTALQNVKLVGDKVKVISSFNIEVYDIAVTPSNDILLAIEGSRLKQIKAESNKVSDSVYFVELSYITSVHVTKDGRVIVGGGKVVVVMDKDGKYLTRYEEDENKKLIFDGTIWSITSTLNGNIFVAQPYSNPRVVVLGEVVVINNYTGPPSINFEKRFNPRSVITTPMDHVIVADCFNHTLHILDNTGHLLTTYNTKDIGIEYPRSLAITMEGPFAVLYIGCYTGSCEDSSHTGQLYKTNIMGC</sequence>
<dbReference type="OrthoDB" id="6096692at2759"/>
<feature type="compositionally biased region" description="Basic and acidic residues" evidence="1">
    <location>
        <begin position="62"/>
        <end position="74"/>
    </location>
</feature>
<protein>
    <recommendedName>
        <fullName evidence="4">B box-type domain-containing protein</fullName>
    </recommendedName>
</protein>
<reference evidence="2" key="1">
    <citation type="submission" date="2018-11" db="EMBL/GenBank/DDBJ databases">
        <authorList>
            <person name="Alioto T."/>
            <person name="Alioto T."/>
        </authorList>
    </citation>
    <scope>NUCLEOTIDE SEQUENCE</scope>
</reference>
<gene>
    <name evidence="2" type="ORF">MGAL_10B052551</name>
</gene>
<organism evidence="2 3">
    <name type="scientific">Mytilus galloprovincialis</name>
    <name type="common">Mediterranean mussel</name>
    <dbReference type="NCBI Taxonomy" id="29158"/>
    <lineage>
        <taxon>Eukaryota</taxon>
        <taxon>Metazoa</taxon>
        <taxon>Spiralia</taxon>
        <taxon>Lophotrochozoa</taxon>
        <taxon>Mollusca</taxon>
        <taxon>Bivalvia</taxon>
        <taxon>Autobranchia</taxon>
        <taxon>Pteriomorphia</taxon>
        <taxon>Mytilida</taxon>
        <taxon>Mytiloidea</taxon>
        <taxon>Mytilidae</taxon>
        <taxon>Mytilinae</taxon>
        <taxon>Mytilus</taxon>
    </lineage>
</organism>
<dbReference type="SUPFAM" id="SSF63829">
    <property type="entry name" value="Calcium-dependent phosphotriesterase"/>
    <property type="match status" value="1"/>
</dbReference>
<evidence type="ECO:0000313" key="2">
    <source>
        <dbReference type="EMBL" id="VDI27443.1"/>
    </source>
</evidence>
<feature type="compositionally biased region" description="Polar residues" evidence="1">
    <location>
        <begin position="75"/>
        <end position="86"/>
    </location>
</feature>
<accession>A0A8B6E1A1</accession>
<dbReference type="GO" id="GO:0061630">
    <property type="term" value="F:ubiquitin protein ligase activity"/>
    <property type="evidence" value="ECO:0007669"/>
    <property type="project" value="TreeGrafter"/>
</dbReference>
<dbReference type="AlphaFoldDB" id="A0A8B6E1A1"/>
<dbReference type="PANTHER" id="PTHR24104:SF48">
    <property type="entry name" value="PROTEIN WECH"/>
    <property type="match status" value="1"/>
</dbReference>
<proteinExistence type="predicted"/>
<dbReference type="GO" id="GO:0000209">
    <property type="term" value="P:protein polyubiquitination"/>
    <property type="evidence" value="ECO:0007669"/>
    <property type="project" value="TreeGrafter"/>
</dbReference>
<dbReference type="InterPro" id="IPR011042">
    <property type="entry name" value="6-blade_b-propeller_TolB-like"/>
</dbReference>
<dbReference type="EMBL" id="UYJE01004359">
    <property type="protein sequence ID" value="VDI27443.1"/>
    <property type="molecule type" value="Genomic_DNA"/>
</dbReference>
<dbReference type="Gene3D" id="4.10.830.40">
    <property type="match status" value="1"/>
</dbReference>
<dbReference type="PANTHER" id="PTHR24104">
    <property type="entry name" value="E3 UBIQUITIN-PROTEIN LIGASE NHLRC1-RELATED"/>
    <property type="match status" value="1"/>
</dbReference>
<keyword evidence="3" id="KW-1185">Reference proteome</keyword>
<dbReference type="Proteomes" id="UP000596742">
    <property type="component" value="Unassembled WGS sequence"/>
</dbReference>
<evidence type="ECO:0008006" key="4">
    <source>
        <dbReference type="Google" id="ProtNLM"/>
    </source>
</evidence>
<evidence type="ECO:0000313" key="3">
    <source>
        <dbReference type="Proteomes" id="UP000596742"/>
    </source>
</evidence>